<evidence type="ECO:0008006" key="4">
    <source>
        <dbReference type="Google" id="ProtNLM"/>
    </source>
</evidence>
<keyword evidence="1" id="KW-0732">Signal</keyword>
<keyword evidence="3" id="KW-1185">Reference proteome</keyword>
<proteinExistence type="predicted"/>
<organism evidence="2 3">
    <name type="scientific">Dichomitus squalens</name>
    <dbReference type="NCBI Taxonomy" id="114155"/>
    <lineage>
        <taxon>Eukaryota</taxon>
        <taxon>Fungi</taxon>
        <taxon>Dikarya</taxon>
        <taxon>Basidiomycota</taxon>
        <taxon>Agaricomycotina</taxon>
        <taxon>Agaricomycetes</taxon>
        <taxon>Polyporales</taxon>
        <taxon>Polyporaceae</taxon>
        <taxon>Dichomitus</taxon>
    </lineage>
</organism>
<dbReference type="EMBL" id="ML145168">
    <property type="protein sequence ID" value="TBU55440.1"/>
    <property type="molecule type" value="Genomic_DNA"/>
</dbReference>
<dbReference type="AlphaFoldDB" id="A0A4Q9PMH9"/>
<feature type="signal peptide" evidence="1">
    <location>
        <begin position="1"/>
        <end position="19"/>
    </location>
</feature>
<protein>
    <recommendedName>
        <fullName evidence="4">Secreted protein</fullName>
    </recommendedName>
</protein>
<gene>
    <name evidence="2" type="ORF">BD310DRAFT_684665</name>
</gene>
<evidence type="ECO:0000313" key="3">
    <source>
        <dbReference type="Proteomes" id="UP000292082"/>
    </source>
</evidence>
<evidence type="ECO:0000256" key="1">
    <source>
        <dbReference type="SAM" id="SignalP"/>
    </source>
</evidence>
<dbReference type="Proteomes" id="UP000292082">
    <property type="component" value="Unassembled WGS sequence"/>
</dbReference>
<feature type="chain" id="PRO_5020562995" description="Secreted protein" evidence="1">
    <location>
        <begin position="20"/>
        <end position="112"/>
    </location>
</feature>
<name>A0A4Q9PMH9_9APHY</name>
<accession>A0A4Q9PMH9</accession>
<evidence type="ECO:0000313" key="2">
    <source>
        <dbReference type="EMBL" id="TBU55440.1"/>
    </source>
</evidence>
<reference evidence="2 3" key="1">
    <citation type="submission" date="2019-01" db="EMBL/GenBank/DDBJ databases">
        <title>Draft genome sequences of three monokaryotic isolates of the white-rot basidiomycete fungus Dichomitus squalens.</title>
        <authorList>
            <consortium name="DOE Joint Genome Institute"/>
            <person name="Lopez S.C."/>
            <person name="Andreopoulos B."/>
            <person name="Pangilinan J."/>
            <person name="Lipzen A."/>
            <person name="Riley R."/>
            <person name="Ahrendt S."/>
            <person name="Ng V."/>
            <person name="Barry K."/>
            <person name="Daum C."/>
            <person name="Grigoriev I.V."/>
            <person name="Hilden K.S."/>
            <person name="Makela M.R."/>
            <person name="de Vries R.P."/>
        </authorList>
    </citation>
    <scope>NUCLEOTIDE SEQUENCE [LARGE SCALE GENOMIC DNA]</scope>
    <source>
        <strain evidence="2 3">CBS 464.89</strain>
    </source>
</reference>
<sequence length="112" mass="12659">MLSLLSSCVACLRSWLVGCDVHDTPSHRQRRDSRVDRSDTPNMHTPVYNHEDCMHELRFYSSCLKWDADKPPRNNAKVCVFIVREPGCKSSHSRGVLVCCSIARIHGSMGLS</sequence>